<organism evidence="1 2">
    <name type="scientific">Desulfonema magnum</name>
    <dbReference type="NCBI Taxonomy" id="45655"/>
    <lineage>
        <taxon>Bacteria</taxon>
        <taxon>Pseudomonadati</taxon>
        <taxon>Thermodesulfobacteriota</taxon>
        <taxon>Desulfobacteria</taxon>
        <taxon>Desulfobacterales</taxon>
        <taxon>Desulfococcaceae</taxon>
        <taxon>Desulfonema</taxon>
    </lineage>
</organism>
<name>A0A975GQN9_9BACT</name>
<dbReference type="KEGG" id="dmm:dnm_062980"/>
<dbReference type="EMBL" id="CP061800">
    <property type="protein sequence ID" value="QTA90236.1"/>
    <property type="molecule type" value="Genomic_DNA"/>
</dbReference>
<reference evidence="1" key="1">
    <citation type="journal article" date="2021" name="Microb. Physiol.">
        <title>Proteogenomic Insights into the Physiology of Marine, Sulfate-Reducing, Filamentous Desulfonema limicola and Desulfonema magnum.</title>
        <authorList>
            <person name="Schnaars V."/>
            <person name="Wohlbrand L."/>
            <person name="Scheve S."/>
            <person name="Hinrichs C."/>
            <person name="Reinhardt R."/>
            <person name="Rabus R."/>
        </authorList>
    </citation>
    <scope>NUCLEOTIDE SEQUENCE</scope>
    <source>
        <strain evidence="1">4be13</strain>
    </source>
</reference>
<sequence>MSRIFRGSRFTLSGLANPNCARLVCQSVRSSQIKIVNTR</sequence>
<proteinExistence type="predicted"/>
<dbReference type="AlphaFoldDB" id="A0A975GQN9"/>
<protein>
    <submittedName>
        <fullName evidence="1">Uncharacterized protein</fullName>
    </submittedName>
</protein>
<dbReference type="Proteomes" id="UP000663722">
    <property type="component" value="Chromosome"/>
</dbReference>
<accession>A0A975GQN9</accession>
<keyword evidence="2" id="KW-1185">Reference proteome</keyword>
<evidence type="ECO:0000313" key="1">
    <source>
        <dbReference type="EMBL" id="QTA90236.1"/>
    </source>
</evidence>
<evidence type="ECO:0000313" key="2">
    <source>
        <dbReference type="Proteomes" id="UP000663722"/>
    </source>
</evidence>
<gene>
    <name evidence="1" type="ORF">dnm_062980</name>
</gene>